<gene>
    <name evidence="2" type="ORF">C1645_817014</name>
</gene>
<keyword evidence="3" id="KW-1185">Reference proteome</keyword>
<feature type="region of interest" description="Disordered" evidence="1">
    <location>
        <begin position="1"/>
        <end position="32"/>
    </location>
</feature>
<evidence type="ECO:0000313" key="2">
    <source>
        <dbReference type="EMBL" id="RIA95173.1"/>
    </source>
</evidence>
<proteinExistence type="predicted"/>
<sequence>MILKNSERSQFSKALNQKYHKSDKEYSDESLSKNTEARDIVHVRNLRRSKHVKEHSYEIYAKEKDKEEVLNSSHQFTSTISQSSLIQQFTTQQLSSQQSAISPIIINPVNIKPSIAKSAQSQYSILMVRQILSDNCDPLINIKAMLIKHKIG</sequence>
<protein>
    <submittedName>
        <fullName evidence="2">Uncharacterized protein</fullName>
    </submittedName>
</protein>
<evidence type="ECO:0000256" key="1">
    <source>
        <dbReference type="SAM" id="MobiDB-lite"/>
    </source>
</evidence>
<organism evidence="2 3">
    <name type="scientific">Glomus cerebriforme</name>
    <dbReference type="NCBI Taxonomy" id="658196"/>
    <lineage>
        <taxon>Eukaryota</taxon>
        <taxon>Fungi</taxon>
        <taxon>Fungi incertae sedis</taxon>
        <taxon>Mucoromycota</taxon>
        <taxon>Glomeromycotina</taxon>
        <taxon>Glomeromycetes</taxon>
        <taxon>Glomerales</taxon>
        <taxon>Glomeraceae</taxon>
        <taxon>Glomus</taxon>
    </lineage>
</organism>
<name>A0A397TA76_9GLOM</name>
<dbReference type="EMBL" id="QKYT01000066">
    <property type="protein sequence ID" value="RIA95173.1"/>
    <property type="molecule type" value="Genomic_DNA"/>
</dbReference>
<evidence type="ECO:0000313" key="3">
    <source>
        <dbReference type="Proteomes" id="UP000265703"/>
    </source>
</evidence>
<reference evidence="2 3" key="1">
    <citation type="submission" date="2018-06" db="EMBL/GenBank/DDBJ databases">
        <title>Comparative genomics reveals the genomic features of Rhizophagus irregularis, R. cerebriforme, R. diaphanum and Gigaspora rosea, and their symbiotic lifestyle signature.</title>
        <authorList>
            <person name="Morin E."/>
            <person name="San Clemente H."/>
            <person name="Chen E.C.H."/>
            <person name="De La Providencia I."/>
            <person name="Hainaut M."/>
            <person name="Kuo A."/>
            <person name="Kohler A."/>
            <person name="Murat C."/>
            <person name="Tang N."/>
            <person name="Roy S."/>
            <person name="Loubradou J."/>
            <person name="Henrissat B."/>
            <person name="Grigoriev I.V."/>
            <person name="Corradi N."/>
            <person name="Roux C."/>
            <person name="Martin F.M."/>
        </authorList>
    </citation>
    <scope>NUCLEOTIDE SEQUENCE [LARGE SCALE GENOMIC DNA]</scope>
    <source>
        <strain evidence="2 3">DAOM 227022</strain>
    </source>
</reference>
<comment type="caution">
    <text evidence="2">The sequence shown here is derived from an EMBL/GenBank/DDBJ whole genome shotgun (WGS) entry which is preliminary data.</text>
</comment>
<accession>A0A397TA76</accession>
<feature type="compositionally biased region" description="Basic and acidic residues" evidence="1">
    <location>
        <begin position="20"/>
        <end position="32"/>
    </location>
</feature>
<dbReference type="AlphaFoldDB" id="A0A397TA76"/>
<dbReference type="Proteomes" id="UP000265703">
    <property type="component" value="Unassembled WGS sequence"/>
</dbReference>